<evidence type="ECO:0000313" key="3">
    <source>
        <dbReference type="EMBL" id="GAA5069964.1"/>
    </source>
</evidence>
<dbReference type="Proteomes" id="UP001499910">
    <property type="component" value="Unassembled WGS sequence"/>
</dbReference>
<name>A0ABP9L6G3_9RHOB</name>
<dbReference type="NCBIfam" id="TIGR03142">
    <property type="entry name" value="cytochro_ccmI"/>
    <property type="match status" value="1"/>
</dbReference>
<dbReference type="RefSeq" id="WP_259546095.1">
    <property type="nucleotide sequence ID" value="NZ_BAABHW010000001.1"/>
</dbReference>
<feature type="transmembrane region" description="Helical" evidence="2">
    <location>
        <begin position="6"/>
        <end position="23"/>
    </location>
</feature>
<comment type="caution">
    <text evidence="3">The sequence shown here is derived from an EMBL/GenBank/DDBJ whole genome shotgun (WGS) entry which is preliminary data.</text>
</comment>
<keyword evidence="4" id="KW-1185">Reference proteome</keyword>
<organism evidence="3 4">
    <name type="scientific">[Roseibacterium] beibuensis</name>
    <dbReference type="NCBI Taxonomy" id="1193142"/>
    <lineage>
        <taxon>Bacteria</taxon>
        <taxon>Pseudomonadati</taxon>
        <taxon>Pseudomonadota</taxon>
        <taxon>Alphaproteobacteria</taxon>
        <taxon>Rhodobacterales</taxon>
        <taxon>Roseobacteraceae</taxon>
        <taxon>Roseicyclus</taxon>
    </lineage>
</organism>
<dbReference type="EMBL" id="BAABHW010000001">
    <property type="protein sequence ID" value="GAA5069964.1"/>
    <property type="molecule type" value="Genomic_DNA"/>
</dbReference>
<proteinExistence type="predicted"/>
<dbReference type="InterPro" id="IPR017560">
    <property type="entry name" value="Cyt_c_biogenesis_CcmI"/>
</dbReference>
<feature type="transmembrane region" description="Helical" evidence="2">
    <location>
        <begin position="94"/>
        <end position="114"/>
    </location>
</feature>
<keyword evidence="2" id="KW-0812">Transmembrane</keyword>
<dbReference type="InterPro" id="IPR011990">
    <property type="entry name" value="TPR-like_helical_dom_sf"/>
</dbReference>
<protein>
    <submittedName>
        <fullName evidence="3">C-type cytochrome biogenesis protein CcmI</fullName>
    </submittedName>
</protein>
<gene>
    <name evidence="3" type="primary">ccmI</name>
    <name evidence="3" type="ORF">GCM10023209_12260</name>
</gene>
<evidence type="ECO:0000313" key="4">
    <source>
        <dbReference type="Proteomes" id="UP001499910"/>
    </source>
</evidence>
<keyword evidence="1" id="KW-0201">Cytochrome c-type biogenesis</keyword>
<reference evidence="4" key="1">
    <citation type="journal article" date="2019" name="Int. J. Syst. Evol. Microbiol.">
        <title>The Global Catalogue of Microorganisms (GCM) 10K type strain sequencing project: providing services to taxonomists for standard genome sequencing and annotation.</title>
        <authorList>
            <consortium name="The Broad Institute Genomics Platform"/>
            <consortium name="The Broad Institute Genome Sequencing Center for Infectious Disease"/>
            <person name="Wu L."/>
            <person name="Ma J."/>
        </authorList>
    </citation>
    <scope>NUCLEOTIDE SEQUENCE [LARGE SCALE GENOMIC DNA]</scope>
    <source>
        <strain evidence="4">JCM 18015</strain>
    </source>
</reference>
<dbReference type="Gene3D" id="1.25.40.10">
    <property type="entry name" value="Tetratricopeptide repeat domain"/>
    <property type="match status" value="1"/>
</dbReference>
<accession>A0ABP9L6G3</accession>
<dbReference type="SUPFAM" id="SSF48452">
    <property type="entry name" value="TPR-like"/>
    <property type="match status" value="1"/>
</dbReference>
<evidence type="ECO:0000256" key="2">
    <source>
        <dbReference type="SAM" id="Phobius"/>
    </source>
</evidence>
<sequence length="433" mass="47070">MIFWIAAGVVSLLVALIILMAYLRPREAATPAATYDLRVYRDQLKEVDRDLDRGVLTEEEAARARTEVSRRILEADKALQRAQAKDAAGRGGQWLIATGLVAVIAGAVALYYWIGAPGYPDLPLQTRIQMVEEAREGRPLQAEAEAQVDIRQGMPEQPEREALVVQLRSIMEQRPDDVEGWTLLAQNEAALGNFVAAHRAQAHLIGLLGEDVSAQEYVDLAEMMILAAGGYVSPEAEDALLRALEMNSRNGTARYYAGLMYAQQGRPDLAYPIWRNLMAESRADAPWLDPIRLQIEEVAALAGDPVSLAELPQPGPATTDQGIMPPMRGPTDEDVEAAGEMTPEQRTQMVEGMVANLSERLATEGGPPEEWARLINAYLVLGRVEQARAIYSEATTVFADVPEAMAVLEPLGARLPAPAEAADAPDGADEASE</sequence>
<evidence type="ECO:0000256" key="1">
    <source>
        <dbReference type="ARBA" id="ARBA00022748"/>
    </source>
</evidence>
<keyword evidence="2" id="KW-1133">Transmembrane helix</keyword>
<keyword evidence="2" id="KW-0472">Membrane</keyword>